<feature type="transmembrane region" description="Helical" evidence="1">
    <location>
        <begin position="256"/>
        <end position="278"/>
    </location>
</feature>
<dbReference type="EMBL" id="JBHUME010000005">
    <property type="protein sequence ID" value="MFD2612103.1"/>
    <property type="molecule type" value="Genomic_DNA"/>
</dbReference>
<protein>
    <submittedName>
        <fullName evidence="2">ABC transporter permease</fullName>
    </submittedName>
</protein>
<keyword evidence="1" id="KW-1133">Transmembrane helix</keyword>
<name>A0ABW5PBZ0_9BACL</name>
<dbReference type="PANTHER" id="PTHR37305:SF2">
    <property type="entry name" value="BACITRACIN TRANSPORT PERMEASE PROTEIN BCRB"/>
    <property type="match status" value="1"/>
</dbReference>
<feature type="transmembrane region" description="Helical" evidence="1">
    <location>
        <begin position="298"/>
        <end position="322"/>
    </location>
</feature>
<keyword evidence="1" id="KW-0812">Transmembrane</keyword>
<dbReference type="Pfam" id="PF12679">
    <property type="entry name" value="ABC2_membrane_2"/>
    <property type="match status" value="1"/>
</dbReference>
<dbReference type="RefSeq" id="WP_377601336.1">
    <property type="nucleotide sequence ID" value="NZ_JBHUME010000005.1"/>
</dbReference>
<proteinExistence type="predicted"/>
<reference evidence="3" key="1">
    <citation type="journal article" date="2019" name="Int. J. Syst. Evol. Microbiol.">
        <title>The Global Catalogue of Microorganisms (GCM) 10K type strain sequencing project: providing services to taxonomists for standard genome sequencing and annotation.</title>
        <authorList>
            <consortium name="The Broad Institute Genomics Platform"/>
            <consortium name="The Broad Institute Genome Sequencing Center for Infectious Disease"/>
            <person name="Wu L."/>
            <person name="Ma J."/>
        </authorList>
    </citation>
    <scope>NUCLEOTIDE SEQUENCE [LARGE SCALE GENOMIC DNA]</scope>
    <source>
        <strain evidence="3">KCTC 3950</strain>
    </source>
</reference>
<dbReference type="Proteomes" id="UP001597541">
    <property type="component" value="Unassembled WGS sequence"/>
</dbReference>
<evidence type="ECO:0000313" key="2">
    <source>
        <dbReference type="EMBL" id="MFD2612103.1"/>
    </source>
</evidence>
<accession>A0ABW5PBZ0</accession>
<organism evidence="2 3">
    <name type="scientific">Paenibacillus gansuensis</name>
    <dbReference type="NCBI Taxonomy" id="306542"/>
    <lineage>
        <taxon>Bacteria</taxon>
        <taxon>Bacillati</taxon>
        <taxon>Bacillota</taxon>
        <taxon>Bacilli</taxon>
        <taxon>Bacillales</taxon>
        <taxon>Paenibacillaceae</taxon>
        <taxon>Paenibacillus</taxon>
    </lineage>
</organism>
<gene>
    <name evidence="2" type="ORF">ACFSUF_06635</name>
</gene>
<evidence type="ECO:0000256" key="1">
    <source>
        <dbReference type="SAM" id="Phobius"/>
    </source>
</evidence>
<feature type="transmembrane region" description="Helical" evidence="1">
    <location>
        <begin position="154"/>
        <end position="180"/>
    </location>
</feature>
<evidence type="ECO:0000313" key="3">
    <source>
        <dbReference type="Proteomes" id="UP001597541"/>
    </source>
</evidence>
<feature type="transmembrane region" description="Helical" evidence="1">
    <location>
        <begin position="111"/>
        <end position="133"/>
    </location>
</feature>
<feature type="transmembrane region" description="Helical" evidence="1">
    <location>
        <begin position="21"/>
        <end position="42"/>
    </location>
</feature>
<feature type="transmembrane region" description="Helical" evidence="1">
    <location>
        <begin position="225"/>
        <end position="244"/>
    </location>
</feature>
<keyword evidence="3" id="KW-1185">Reference proteome</keyword>
<keyword evidence="1" id="KW-0472">Membrane</keyword>
<sequence length="329" mass="36586">MLNLLPLVRNEVVKMLKKKRILVIVLILAVLIPIFTYARMIVAQNALEKIGSDWRLEIQQQITDYQNTLSSNRTPEEFKKWRRVMVQQLQYYLDHDVNPNSPNGVTFAREFMSNSVTLFFPLLVMAVASDIVSSERSGGTIKMLLTRPVRRWKILTSKLIATVLFVSLIVAVTGIMSYGISGVVFGFHGWTEPVFTGFSTVGASVNTDFVHAVPQWLYMIMQSGLIWFSALTVGCLALMVSVLVRSTAASIVTMMAVIISGTILSNMASAWTTAKYLFMVNLNLTDYLQGSPPPIDGMSLSFSIGVLAVWALGALIVAYRVFTKQDILN</sequence>
<dbReference type="PANTHER" id="PTHR37305">
    <property type="entry name" value="INTEGRAL MEMBRANE PROTEIN-RELATED"/>
    <property type="match status" value="1"/>
</dbReference>
<comment type="caution">
    <text evidence="2">The sequence shown here is derived from an EMBL/GenBank/DDBJ whole genome shotgun (WGS) entry which is preliminary data.</text>
</comment>